<evidence type="ECO:0000259" key="1">
    <source>
        <dbReference type="PROSITE" id="PS51186"/>
    </source>
</evidence>
<dbReference type="InterPro" id="IPR000182">
    <property type="entry name" value="GNAT_dom"/>
</dbReference>
<feature type="domain" description="N-acetyltransferase" evidence="1">
    <location>
        <begin position="39"/>
        <end position="178"/>
    </location>
</feature>
<proteinExistence type="predicted"/>
<name>A0A1H1JIM5_9BURK</name>
<dbReference type="Pfam" id="PF18014">
    <property type="entry name" value="Acetyltransf_18"/>
    <property type="match status" value="1"/>
</dbReference>
<evidence type="ECO:0000313" key="3">
    <source>
        <dbReference type="Proteomes" id="UP000183487"/>
    </source>
</evidence>
<dbReference type="Pfam" id="PF00583">
    <property type="entry name" value="Acetyltransf_1"/>
    <property type="match status" value="1"/>
</dbReference>
<organism evidence="2 3">
    <name type="scientific">Paraburkholderia fungorum</name>
    <dbReference type="NCBI Taxonomy" id="134537"/>
    <lineage>
        <taxon>Bacteria</taxon>
        <taxon>Pseudomonadati</taxon>
        <taxon>Pseudomonadota</taxon>
        <taxon>Betaproteobacteria</taxon>
        <taxon>Burkholderiales</taxon>
        <taxon>Burkholderiaceae</taxon>
        <taxon>Paraburkholderia</taxon>
    </lineage>
</organism>
<dbReference type="PROSITE" id="PS51186">
    <property type="entry name" value="GNAT"/>
    <property type="match status" value="1"/>
</dbReference>
<dbReference type="InterPro" id="IPR016181">
    <property type="entry name" value="Acyl_CoA_acyltransferase"/>
</dbReference>
<dbReference type="PANTHER" id="PTHR47237:SF2">
    <property type="entry name" value="BLL4206 PROTEIN"/>
    <property type="match status" value="1"/>
</dbReference>
<dbReference type="PANTHER" id="PTHR47237">
    <property type="entry name" value="SLL0310 PROTEIN"/>
    <property type="match status" value="1"/>
</dbReference>
<accession>A0A1H1JIM5</accession>
<dbReference type="GO" id="GO:0016747">
    <property type="term" value="F:acyltransferase activity, transferring groups other than amino-acyl groups"/>
    <property type="evidence" value="ECO:0007669"/>
    <property type="project" value="InterPro"/>
</dbReference>
<reference evidence="3" key="1">
    <citation type="submission" date="2016-10" db="EMBL/GenBank/DDBJ databases">
        <authorList>
            <person name="Varghese N."/>
        </authorList>
    </citation>
    <scope>NUCLEOTIDE SEQUENCE [LARGE SCALE GENOMIC DNA]</scope>
    <source>
        <strain evidence="3">GAS106B</strain>
    </source>
</reference>
<dbReference type="CDD" id="cd04301">
    <property type="entry name" value="NAT_SF"/>
    <property type="match status" value="1"/>
</dbReference>
<evidence type="ECO:0000313" key="2">
    <source>
        <dbReference type="EMBL" id="SDR49824.1"/>
    </source>
</evidence>
<dbReference type="InterPro" id="IPR041496">
    <property type="entry name" value="YitH/HolE_GNAT"/>
</dbReference>
<gene>
    <name evidence="2" type="ORF">SAMN05443245_6511</name>
</gene>
<dbReference type="Gene3D" id="3.40.630.90">
    <property type="match status" value="1"/>
</dbReference>
<dbReference type="Gene3D" id="3.40.630.30">
    <property type="match status" value="1"/>
</dbReference>
<dbReference type="AlphaFoldDB" id="A0A1H1JIM5"/>
<dbReference type="Proteomes" id="UP000183487">
    <property type="component" value="Unassembled WGS sequence"/>
</dbReference>
<protein>
    <submittedName>
        <fullName evidence="2">Acetyltransferase (GNAT) domain-containing protein</fullName>
    </submittedName>
</protein>
<dbReference type="InterPro" id="IPR052729">
    <property type="entry name" value="Acyl/Acetyltrans_Enzymes"/>
</dbReference>
<keyword evidence="2" id="KW-0808">Transferase</keyword>
<keyword evidence="3" id="KW-1185">Reference proteome</keyword>
<dbReference type="EMBL" id="FNKP01000003">
    <property type="protein sequence ID" value="SDR49824.1"/>
    <property type="molecule type" value="Genomic_DNA"/>
</dbReference>
<dbReference type="SUPFAM" id="SSF55729">
    <property type="entry name" value="Acyl-CoA N-acyltransferases (Nat)"/>
    <property type="match status" value="1"/>
</dbReference>
<sequence>MHHDKKFVLFIRVATCNSRGTADYSTERPVSDPRTHAPFTCRRLSADDIPAAQRLSAAIGWPHRREEWRFSARTGIGFVAEVAGALVGTVIGWKFGADHATLGMLLVSPEHRGAGIGRALLTRALDELGERDITLYSTESGRPLCDAFGFVACGELDQMQGAAFRPPLVALPANERLRPLGASDAAQFVALASRASGLDRSEVLPPLLDLADGIALDRDGELLGFSLFRRFGRGFMIGPVIAGDTPDAVHAKALIRHWLALNEGALVRIDVPHGHGLRTWLSGLGIVRSETVVKMQRLGSTPRDTRNTEAGRVDGGLHQYAVITQSLA</sequence>